<dbReference type="Gene3D" id="3.30.830.10">
    <property type="entry name" value="Metalloenzyme, LuxS/M16 peptidase-like"/>
    <property type="match status" value="2"/>
</dbReference>
<dbReference type="PANTHER" id="PTHR11851">
    <property type="entry name" value="METALLOPROTEASE"/>
    <property type="match status" value="1"/>
</dbReference>
<dbReference type="InterPro" id="IPR011765">
    <property type="entry name" value="Pept_M16_N"/>
</dbReference>
<dbReference type="AlphaFoldDB" id="A0A381NUP8"/>
<proteinExistence type="inferred from homology"/>
<feature type="domain" description="Peptidase M16 C-terminal" evidence="3">
    <location>
        <begin position="179"/>
        <end position="350"/>
    </location>
</feature>
<sequence length="433" mass="48139">MNSPQSQQLVSSSFNRTVLPNGIRILTSSFRHTNAVSIIFLFGAGSRYETPELAGASHLFEHMLFKGTPERPTPRAISEVVEGVGGTLNAFTDREVTGYWCRLAQPNYRDGIDLLSDMTLNSIFREEDIAKEKQVVYEEIRASFDSPAARASMLLDDLLWPDQPMGRDIAGSVKSVEAISRDEMCKYLETQYVGSNTVIAIAGNIEHQDVVDQITNSLGSLHDGDILPMFPHEKKDLPKRVALEHRPTEQAHLAIGLTGFANNDPDRHALSIMSVILGETMSSRLFEEVREQRGLAYDIHSGAHFYSDCGAFVVESGIDPGRVDEAIPVILKELGKMRDGVTEEEWRQALQLTKGRMMLQMEESRAVSSFLGIQELIRGEVQSVDEVIANISAVTKEDIKRAANRVVKPENLVLAVVGPFNDPKHFEDMLKLD</sequence>
<evidence type="ECO:0000259" key="2">
    <source>
        <dbReference type="Pfam" id="PF00675"/>
    </source>
</evidence>
<gene>
    <name evidence="4" type="ORF">METZ01_LOCUS11190</name>
</gene>
<protein>
    <recommendedName>
        <fullName evidence="5">Peptidase M16 N-terminal domain-containing protein</fullName>
    </recommendedName>
</protein>
<dbReference type="InterPro" id="IPR050361">
    <property type="entry name" value="MPP/UQCRC_Complex"/>
</dbReference>
<organism evidence="4">
    <name type="scientific">marine metagenome</name>
    <dbReference type="NCBI Taxonomy" id="408172"/>
    <lineage>
        <taxon>unclassified sequences</taxon>
        <taxon>metagenomes</taxon>
        <taxon>ecological metagenomes</taxon>
    </lineage>
</organism>
<evidence type="ECO:0000259" key="3">
    <source>
        <dbReference type="Pfam" id="PF05193"/>
    </source>
</evidence>
<feature type="domain" description="Peptidase M16 N-terminal" evidence="2">
    <location>
        <begin position="25"/>
        <end position="170"/>
    </location>
</feature>
<comment type="similarity">
    <text evidence="1">Belongs to the peptidase M16 family.</text>
</comment>
<dbReference type="SUPFAM" id="SSF63411">
    <property type="entry name" value="LuxS/MPP-like metallohydrolase"/>
    <property type="match status" value="2"/>
</dbReference>
<evidence type="ECO:0000256" key="1">
    <source>
        <dbReference type="ARBA" id="ARBA00007261"/>
    </source>
</evidence>
<dbReference type="InterPro" id="IPR011249">
    <property type="entry name" value="Metalloenz_LuxS/M16"/>
</dbReference>
<dbReference type="GO" id="GO:0046872">
    <property type="term" value="F:metal ion binding"/>
    <property type="evidence" value="ECO:0007669"/>
    <property type="project" value="InterPro"/>
</dbReference>
<dbReference type="Pfam" id="PF00675">
    <property type="entry name" value="Peptidase_M16"/>
    <property type="match status" value="1"/>
</dbReference>
<accession>A0A381NUP8</accession>
<dbReference type="PANTHER" id="PTHR11851:SF49">
    <property type="entry name" value="MITOCHONDRIAL-PROCESSING PEPTIDASE SUBUNIT ALPHA"/>
    <property type="match status" value="1"/>
</dbReference>
<name>A0A381NUP8_9ZZZZ</name>
<evidence type="ECO:0008006" key="5">
    <source>
        <dbReference type="Google" id="ProtNLM"/>
    </source>
</evidence>
<reference evidence="4" key="1">
    <citation type="submission" date="2018-05" db="EMBL/GenBank/DDBJ databases">
        <authorList>
            <person name="Lanie J.A."/>
            <person name="Ng W.-L."/>
            <person name="Kazmierczak K.M."/>
            <person name="Andrzejewski T.M."/>
            <person name="Davidsen T.M."/>
            <person name="Wayne K.J."/>
            <person name="Tettelin H."/>
            <person name="Glass J.I."/>
            <person name="Rusch D."/>
            <person name="Podicherti R."/>
            <person name="Tsui H.-C.T."/>
            <person name="Winkler M.E."/>
        </authorList>
    </citation>
    <scope>NUCLEOTIDE SEQUENCE</scope>
</reference>
<dbReference type="InterPro" id="IPR007863">
    <property type="entry name" value="Peptidase_M16_C"/>
</dbReference>
<dbReference type="Pfam" id="PF05193">
    <property type="entry name" value="Peptidase_M16_C"/>
    <property type="match status" value="1"/>
</dbReference>
<dbReference type="EMBL" id="UINC01000612">
    <property type="protein sequence ID" value="SUZ58336.1"/>
    <property type="molecule type" value="Genomic_DNA"/>
</dbReference>
<evidence type="ECO:0000313" key="4">
    <source>
        <dbReference type="EMBL" id="SUZ58336.1"/>
    </source>
</evidence>